<protein>
    <submittedName>
        <fullName evidence="2">Uncharacterized protein</fullName>
    </submittedName>
</protein>
<sequence>MKIVLRRTVNVRWALVQGKVAFAERRVAEHAVVVWAAERLREGLETRAEQLCEATAQGPLLGLPPVVGRRLSRVCEELGLLHLDKERIVRLTPEGERVAASAEPRVFVPQLGAWWVFWAEDPLLTQPLLRVEPGKEPSAHKERQARNGERREVRRQFHNLPDTIAALCDERGERPPLELPAARDGRPVRMVALERKVELLRSEDRLMVELTFEPDATEGLLRLRGRVGDSGIDATLPLLRGLDHATAWRTLLRLKGAEDWWNPRSGKLQMPFNGLRDEARESFRHQMSFRTPEIDRLGRFDDTVVDGVPIEPATLGDAQRWFEWLLERRADRTQWPDVFMANAMDVTQLFPDHSVRVPAQSDLARQVRGAERPRAAYWHLQAPLDLDGGAS</sequence>
<dbReference type="EMBL" id="JEMC01001819">
    <property type="protein sequence ID" value="KYF93519.1"/>
    <property type="molecule type" value="Genomic_DNA"/>
</dbReference>
<evidence type="ECO:0000256" key="1">
    <source>
        <dbReference type="SAM" id="MobiDB-lite"/>
    </source>
</evidence>
<dbReference type="Proteomes" id="UP000075515">
    <property type="component" value="Unassembled WGS sequence"/>
</dbReference>
<gene>
    <name evidence="2" type="ORF">BE18_30525</name>
</gene>
<feature type="compositionally biased region" description="Basic and acidic residues" evidence="1">
    <location>
        <begin position="132"/>
        <end position="152"/>
    </location>
</feature>
<feature type="region of interest" description="Disordered" evidence="1">
    <location>
        <begin position="131"/>
        <end position="152"/>
    </location>
</feature>
<evidence type="ECO:0000313" key="2">
    <source>
        <dbReference type="EMBL" id="KYF93519.1"/>
    </source>
</evidence>
<name>A0A150SM59_SORCE</name>
<organism evidence="2 3">
    <name type="scientific">Sorangium cellulosum</name>
    <name type="common">Polyangium cellulosum</name>
    <dbReference type="NCBI Taxonomy" id="56"/>
    <lineage>
        <taxon>Bacteria</taxon>
        <taxon>Pseudomonadati</taxon>
        <taxon>Myxococcota</taxon>
        <taxon>Polyangia</taxon>
        <taxon>Polyangiales</taxon>
        <taxon>Polyangiaceae</taxon>
        <taxon>Sorangium</taxon>
    </lineage>
</organism>
<proteinExistence type="predicted"/>
<accession>A0A150SM59</accession>
<reference evidence="2 3" key="1">
    <citation type="submission" date="2014-02" db="EMBL/GenBank/DDBJ databases">
        <title>The small core and large imbalanced accessory genome model reveals a collaborative survival strategy of Sorangium cellulosum strains in nature.</title>
        <authorList>
            <person name="Han K."/>
            <person name="Peng R."/>
            <person name="Blom J."/>
            <person name="Li Y.-Z."/>
        </authorList>
    </citation>
    <scope>NUCLEOTIDE SEQUENCE [LARGE SCALE GENOMIC DNA]</scope>
    <source>
        <strain evidence="2 3">So0149</strain>
    </source>
</reference>
<comment type="caution">
    <text evidence="2">The sequence shown here is derived from an EMBL/GenBank/DDBJ whole genome shotgun (WGS) entry which is preliminary data.</text>
</comment>
<dbReference type="AlphaFoldDB" id="A0A150SM59"/>
<evidence type="ECO:0000313" key="3">
    <source>
        <dbReference type="Proteomes" id="UP000075515"/>
    </source>
</evidence>